<dbReference type="InterPro" id="IPR050490">
    <property type="entry name" value="Bact_solute-bd_prot1"/>
</dbReference>
<proteinExistence type="predicted"/>
<gene>
    <name evidence="1" type="ORF">PAECIP111802_00090</name>
</gene>
<keyword evidence="2" id="KW-1185">Reference proteome</keyword>
<comment type="caution">
    <text evidence="1">The sequence shown here is derived from an EMBL/GenBank/DDBJ whole genome shotgun (WGS) entry which is preliminary data.</text>
</comment>
<reference evidence="1 2" key="1">
    <citation type="submission" date="2021-06" db="EMBL/GenBank/DDBJ databases">
        <authorList>
            <person name="Criscuolo A."/>
        </authorList>
    </citation>
    <scope>NUCLEOTIDE SEQUENCE [LARGE SCALE GENOMIC DNA]</scope>
    <source>
        <strain evidence="2">CIP 111802</strain>
    </source>
</reference>
<name>A0ABM8V9W5_9BACL</name>
<dbReference type="PANTHER" id="PTHR43649:SF12">
    <property type="entry name" value="DIACETYLCHITOBIOSE BINDING PROTEIN DASA"/>
    <property type="match status" value="1"/>
</dbReference>
<dbReference type="Proteomes" id="UP000730618">
    <property type="component" value="Unassembled WGS sequence"/>
</dbReference>
<dbReference type="Pfam" id="PF01547">
    <property type="entry name" value="SBP_bac_1"/>
    <property type="match status" value="1"/>
</dbReference>
<sequence length="443" mass="49162">MKKRNRWKVVTLASLALAMAGCSPGGSGEAAEDRKNEISVGSIDVVDKPVTLKIYFPYPDDVYARFVQEPVAKKFPNVTLERLVPSKGGPEGMGELLSAGNVPDLFYAVPGWYGKLQLLHVFEDLSPLIKKYNFDMGRLHPSILETVKSYSSGGKIEIMPESMATLLLVYNKAIFDKFGVPYPKDGMTWDQILTVARGVSKTDNGTEYRGLDFDRFFPINNSQLSLPFVDTKTNKAITTSDGWQKLISTLKAVYDVSGNKPSKAIGNGALFFKDKTLAMFIGHINFLNNLMAIPDSELQWDMVTMPTFSELPGTGTQVNTPFYSITPSSAHKDEAFKVIAYLMSDDMQTFYNKEGRLTVLKDNAIRDQYGANLKQLSGKNVKAVTSLQPARPRPFTLYDDYVVTQLSTALQRATLDNVDINTALREAGELANKDIENHINSMK</sequence>
<dbReference type="PROSITE" id="PS51257">
    <property type="entry name" value="PROKAR_LIPOPROTEIN"/>
    <property type="match status" value="1"/>
</dbReference>
<dbReference type="RefSeq" id="WP_218096488.1">
    <property type="nucleotide sequence ID" value="NZ_CAJVCE010000001.1"/>
</dbReference>
<evidence type="ECO:0008006" key="3">
    <source>
        <dbReference type="Google" id="ProtNLM"/>
    </source>
</evidence>
<organism evidence="1 2">
    <name type="scientific">Paenibacillus allorhizosphaerae</name>
    <dbReference type="NCBI Taxonomy" id="2849866"/>
    <lineage>
        <taxon>Bacteria</taxon>
        <taxon>Bacillati</taxon>
        <taxon>Bacillota</taxon>
        <taxon>Bacilli</taxon>
        <taxon>Bacillales</taxon>
        <taxon>Paenibacillaceae</taxon>
        <taxon>Paenibacillus</taxon>
    </lineage>
</organism>
<evidence type="ECO:0000313" key="1">
    <source>
        <dbReference type="EMBL" id="CAG7614591.1"/>
    </source>
</evidence>
<dbReference type="PANTHER" id="PTHR43649">
    <property type="entry name" value="ARABINOSE-BINDING PROTEIN-RELATED"/>
    <property type="match status" value="1"/>
</dbReference>
<evidence type="ECO:0000313" key="2">
    <source>
        <dbReference type="Proteomes" id="UP000730618"/>
    </source>
</evidence>
<dbReference type="EMBL" id="CAJVCE010000001">
    <property type="protein sequence ID" value="CAG7614591.1"/>
    <property type="molecule type" value="Genomic_DNA"/>
</dbReference>
<dbReference type="InterPro" id="IPR006059">
    <property type="entry name" value="SBP"/>
</dbReference>
<accession>A0ABM8V9W5</accession>
<protein>
    <recommendedName>
        <fullName evidence="3">Extracellular solute-binding protein</fullName>
    </recommendedName>
</protein>